<name>A0A974SAM5_9CAUL</name>
<keyword evidence="4 8" id="KW-0812">Transmembrane</keyword>
<keyword evidence="5 8" id="KW-1133">Transmembrane helix</keyword>
<evidence type="ECO:0000256" key="7">
    <source>
        <dbReference type="SAM" id="MobiDB-lite"/>
    </source>
</evidence>
<feature type="compositionally biased region" description="Basic residues" evidence="7">
    <location>
        <begin position="14"/>
        <end position="26"/>
    </location>
</feature>
<protein>
    <submittedName>
        <fullName evidence="9">Sulfate exporter family transporter</fullName>
    </submittedName>
</protein>
<dbReference type="InterPro" id="IPR018383">
    <property type="entry name" value="UPF0324_pro"/>
</dbReference>
<feature type="compositionally biased region" description="Basic and acidic residues" evidence="7">
    <location>
        <begin position="64"/>
        <end position="81"/>
    </location>
</feature>
<evidence type="ECO:0000313" key="9">
    <source>
        <dbReference type="EMBL" id="QQZ52096.1"/>
    </source>
</evidence>
<dbReference type="AlphaFoldDB" id="A0A974SAM5"/>
<feature type="transmembrane region" description="Helical" evidence="8">
    <location>
        <begin position="143"/>
        <end position="164"/>
    </location>
</feature>
<feature type="compositionally biased region" description="Basic residues" evidence="7">
    <location>
        <begin position="51"/>
        <end position="62"/>
    </location>
</feature>
<accession>A0A974SAM5</accession>
<comment type="subcellular location">
    <subcellularLocation>
        <location evidence="1">Cell membrane</location>
        <topology evidence="1">Multi-pass membrane protein</topology>
    </subcellularLocation>
</comment>
<feature type="transmembrane region" description="Helical" evidence="8">
    <location>
        <begin position="112"/>
        <end position="131"/>
    </location>
</feature>
<feature type="region of interest" description="Disordered" evidence="7">
    <location>
        <begin position="1"/>
        <end position="100"/>
    </location>
</feature>
<evidence type="ECO:0000256" key="4">
    <source>
        <dbReference type="ARBA" id="ARBA00022692"/>
    </source>
</evidence>
<evidence type="ECO:0000256" key="3">
    <source>
        <dbReference type="ARBA" id="ARBA00022475"/>
    </source>
</evidence>
<keyword evidence="6 8" id="KW-0472">Membrane</keyword>
<dbReference type="Pfam" id="PF03601">
    <property type="entry name" value="Cons_hypoth698"/>
    <property type="match status" value="1"/>
</dbReference>
<evidence type="ECO:0000256" key="8">
    <source>
        <dbReference type="SAM" id="Phobius"/>
    </source>
</evidence>
<evidence type="ECO:0000256" key="5">
    <source>
        <dbReference type="ARBA" id="ARBA00022989"/>
    </source>
</evidence>
<dbReference type="EMBL" id="CP068570">
    <property type="protein sequence ID" value="QQZ52096.1"/>
    <property type="molecule type" value="Genomic_DNA"/>
</dbReference>
<evidence type="ECO:0000256" key="2">
    <source>
        <dbReference type="ARBA" id="ARBA00007977"/>
    </source>
</evidence>
<sequence length="167" mass="17486">MGPVAGAEAEAGLRHPHRRRGGHLRRLGGAGPVLGPAALANPRAGHDLDRGRRHHALHRGHGHLSGDRRHAGPDPHPDRGVPGRHHPRRGPGGGAGYGVSKETGDTATIVKLFRVALLLPTIVVVALMFRSKMTAGPSGKRPPLVPMFLLGFVALVAVNSSGSWPPT</sequence>
<comment type="similarity">
    <text evidence="2">Belongs to the UPF0324 family.</text>
</comment>
<keyword evidence="3" id="KW-1003">Cell membrane</keyword>
<dbReference type="GO" id="GO:0005886">
    <property type="term" value="C:plasma membrane"/>
    <property type="evidence" value="ECO:0007669"/>
    <property type="project" value="UniProtKB-SubCell"/>
</dbReference>
<evidence type="ECO:0000256" key="6">
    <source>
        <dbReference type="ARBA" id="ARBA00023136"/>
    </source>
</evidence>
<reference evidence="9" key="1">
    <citation type="submission" date="2021-01" db="EMBL/GenBank/DDBJ databases">
        <title>Genome sequence of Phenylobacterium sp. 20VBR1 isolated from a valley glaceir, Ny-Alesund, Svalbard.</title>
        <authorList>
            <person name="Thomas F.A."/>
            <person name="Krishnan K.P."/>
            <person name="Sinha R.K."/>
        </authorList>
    </citation>
    <scope>NUCLEOTIDE SEQUENCE</scope>
    <source>
        <strain evidence="9">20VBR1</strain>
    </source>
</reference>
<gene>
    <name evidence="9" type="ORF">JKL49_25995</name>
</gene>
<proteinExistence type="inferred from homology"/>
<organism evidence="9">
    <name type="scientific">Phenylobacterium glaciei</name>
    <dbReference type="NCBI Taxonomy" id="2803784"/>
    <lineage>
        <taxon>Bacteria</taxon>
        <taxon>Pseudomonadati</taxon>
        <taxon>Pseudomonadota</taxon>
        <taxon>Alphaproteobacteria</taxon>
        <taxon>Caulobacterales</taxon>
        <taxon>Caulobacteraceae</taxon>
        <taxon>Phenylobacterium</taxon>
    </lineage>
</organism>
<evidence type="ECO:0000256" key="1">
    <source>
        <dbReference type="ARBA" id="ARBA00004651"/>
    </source>
</evidence>